<dbReference type="EMBL" id="PDLM01000012">
    <property type="protein sequence ID" value="RDW64575.1"/>
    <property type="molecule type" value="Genomic_DNA"/>
</dbReference>
<dbReference type="Proteomes" id="UP000256645">
    <property type="component" value="Unassembled WGS sequence"/>
</dbReference>
<dbReference type="Pfam" id="PF06985">
    <property type="entry name" value="HET"/>
    <property type="match status" value="1"/>
</dbReference>
<feature type="compositionally biased region" description="Basic and acidic residues" evidence="1">
    <location>
        <begin position="320"/>
        <end position="330"/>
    </location>
</feature>
<reference evidence="3 4" key="1">
    <citation type="journal article" date="2018" name="IMA Fungus">
        <title>IMA Genome-F 9: Draft genome sequence of Annulohypoxylon stygium, Aspergillus mulundensis, Berkeleyomyces basicola (syn. Thielaviopsis basicola), Ceratocystis smalleyi, two Cercospora beticola strains, Coleophoma cylindrospora, Fusarium fracticaudum, Phialophora cf. hyalina, and Morchella septimelata.</title>
        <authorList>
            <person name="Wingfield B.D."/>
            <person name="Bills G.F."/>
            <person name="Dong Y."/>
            <person name="Huang W."/>
            <person name="Nel W.J."/>
            <person name="Swalarsk-Parry B.S."/>
            <person name="Vaghefi N."/>
            <person name="Wilken P.M."/>
            <person name="An Z."/>
            <person name="de Beer Z.W."/>
            <person name="De Vos L."/>
            <person name="Chen L."/>
            <person name="Duong T.A."/>
            <person name="Gao Y."/>
            <person name="Hammerbacher A."/>
            <person name="Kikkert J.R."/>
            <person name="Li Y."/>
            <person name="Li H."/>
            <person name="Li K."/>
            <person name="Li Q."/>
            <person name="Liu X."/>
            <person name="Ma X."/>
            <person name="Naidoo K."/>
            <person name="Pethybridge S.J."/>
            <person name="Sun J."/>
            <person name="Steenkamp E.T."/>
            <person name="van der Nest M.A."/>
            <person name="van Wyk S."/>
            <person name="Wingfield M.J."/>
            <person name="Xiong C."/>
            <person name="Yue Q."/>
            <person name="Zhang X."/>
        </authorList>
    </citation>
    <scope>NUCLEOTIDE SEQUENCE [LARGE SCALE GENOMIC DNA]</scope>
    <source>
        <strain evidence="3 4">BP6252</strain>
    </source>
</reference>
<evidence type="ECO:0000313" key="3">
    <source>
        <dbReference type="EMBL" id="RDW64575.1"/>
    </source>
</evidence>
<dbReference type="InterPro" id="IPR010730">
    <property type="entry name" value="HET"/>
</dbReference>
<organism evidence="3 4">
    <name type="scientific">Coleophoma cylindrospora</name>
    <dbReference type="NCBI Taxonomy" id="1849047"/>
    <lineage>
        <taxon>Eukaryota</taxon>
        <taxon>Fungi</taxon>
        <taxon>Dikarya</taxon>
        <taxon>Ascomycota</taxon>
        <taxon>Pezizomycotina</taxon>
        <taxon>Leotiomycetes</taxon>
        <taxon>Helotiales</taxon>
        <taxon>Dermateaceae</taxon>
        <taxon>Coleophoma</taxon>
    </lineage>
</organism>
<dbReference type="InterPro" id="IPR052895">
    <property type="entry name" value="HetReg/Transcr_Mod"/>
</dbReference>
<feature type="domain" description="Heterokaryon incompatibility" evidence="2">
    <location>
        <begin position="96"/>
        <end position="226"/>
    </location>
</feature>
<proteinExistence type="predicted"/>
<name>A0A3D8QRZ5_9HELO</name>
<keyword evidence="4" id="KW-1185">Reference proteome</keyword>
<dbReference type="PANTHER" id="PTHR24148:SF64">
    <property type="entry name" value="HETEROKARYON INCOMPATIBILITY DOMAIN-CONTAINING PROTEIN"/>
    <property type="match status" value="1"/>
</dbReference>
<dbReference type="OrthoDB" id="3553147at2759"/>
<feature type="region of interest" description="Disordered" evidence="1">
    <location>
        <begin position="308"/>
        <end position="336"/>
    </location>
</feature>
<gene>
    <name evidence="3" type="ORF">BP6252_10226</name>
</gene>
<accession>A0A3D8QRZ5</accession>
<dbReference type="PANTHER" id="PTHR24148">
    <property type="entry name" value="ANKYRIN REPEAT DOMAIN-CONTAINING PROTEIN 39 HOMOLOG-RELATED"/>
    <property type="match status" value="1"/>
</dbReference>
<protein>
    <recommendedName>
        <fullName evidence="2">Heterokaryon incompatibility domain-containing protein</fullName>
    </recommendedName>
</protein>
<dbReference type="AlphaFoldDB" id="A0A3D8QRZ5"/>
<evidence type="ECO:0000256" key="1">
    <source>
        <dbReference type="SAM" id="MobiDB-lite"/>
    </source>
</evidence>
<sequence length="336" mass="37577">MSGFSQSQIASVAAEGGLSTEGRDSAALFHEAHGAGARSYSIGSTDFTTERPIYQYTPLILAHSQFRLIRLQHGVNPSPIKCYMQHSDLSVKTLHYSALSYEWGQPTDSDPYILVDKCLMRVRSNLLHALMHIRHPQFGLLVWIDALCINQADNEERSQQVQMMGDIFKGAGTVFVWLGLSDTHSDVAMDAIEDGNFEDGNFEEHHDDILKLCTRPFWYRVWVIQEINLAKNLIFLCGHKTVSGDAFEAFLSGCQKELASSNYGERGPVLHHRTFDWWLSDIIEHNLQCSEPRDILLHEELGSGLPGCSKGVEESAAESLLREPASREDGTAEVEP</sequence>
<evidence type="ECO:0000259" key="2">
    <source>
        <dbReference type="Pfam" id="PF06985"/>
    </source>
</evidence>
<comment type="caution">
    <text evidence="3">The sequence shown here is derived from an EMBL/GenBank/DDBJ whole genome shotgun (WGS) entry which is preliminary data.</text>
</comment>
<evidence type="ECO:0000313" key="4">
    <source>
        <dbReference type="Proteomes" id="UP000256645"/>
    </source>
</evidence>